<name>A0A923FZF1_9PSED</name>
<reference evidence="1" key="1">
    <citation type="journal article" date="2020" name="Microorganisms">
        <title>Reliable Identification of Environmental Pseudomonas Isolates Using the rpoD Gene.</title>
        <authorList>
            <consortium name="The Broad Institute Genome Sequencing Platform"/>
            <person name="Girard L."/>
            <person name="Lood C."/>
            <person name="Rokni-Zadeh H."/>
            <person name="van Noort V."/>
            <person name="Lavigne R."/>
            <person name="De Mot R."/>
        </authorList>
    </citation>
    <scope>NUCLEOTIDE SEQUENCE</scope>
    <source>
        <strain evidence="1">SWRI10</strain>
    </source>
</reference>
<dbReference type="Proteomes" id="UP000599879">
    <property type="component" value="Unassembled WGS sequence"/>
</dbReference>
<evidence type="ECO:0000313" key="2">
    <source>
        <dbReference type="EMBL" id="MBV4536845.1"/>
    </source>
</evidence>
<dbReference type="EMBL" id="JABWRE020000001">
    <property type="protein sequence ID" value="MBV4536845.1"/>
    <property type="molecule type" value="Genomic_DNA"/>
</dbReference>
<proteinExistence type="predicted"/>
<evidence type="ECO:0000313" key="1">
    <source>
        <dbReference type="EMBL" id="MBC3441329.1"/>
    </source>
</evidence>
<reference evidence="2" key="3">
    <citation type="submission" date="2021-06" db="EMBL/GenBank/DDBJ databases">
        <title>Updating the genus Pseudomonas: Description of 43 new species and partition of the Pseudomonas putida group.</title>
        <authorList>
            <person name="Girard L."/>
            <person name="Lood C."/>
            <person name="Vandamme P."/>
            <person name="Rokni-Zadeh H."/>
            <person name="Van Noort V."/>
            <person name="Hofte M."/>
            <person name="Lavigne R."/>
            <person name="De Mot R."/>
        </authorList>
    </citation>
    <scope>NUCLEOTIDE SEQUENCE</scope>
    <source>
        <strain evidence="2">SWRI10</strain>
    </source>
</reference>
<protein>
    <submittedName>
        <fullName evidence="1">Uncharacterized protein</fullName>
    </submittedName>
</protein>
<dbReference type="AlphaFoldDB" id="A0A923FZF1"/>
<accession>A0A923FZF1</accession>
<sequence length="224" mass="23861">MPAGAVFYFDDGAFQIDADVRVATLAFRTTYSGPFTADTRPFVGTLYQFDLTVPSNVKSLFFSCNVQNGIALFSRVGTTWRFVCGTQAAIEVYGFADQTITPTNSGLQLYNAAGVLTFDAGAKWLRVADIHRSAASGASWPWPSTSRKYAAGFGSYPKRSTGAAQAGLPYWVLRSYMISVGPNTVGVGEGPITSRLVGGGGDPPPGNSPLMQPPTLMVIDVTNY</sequence>
<dbReference type="RefSeq" id="WP_186554880.1">
    <property type="nucleotide sequence ID" value="NZ_JABWRE020000001.1"/>
</dbReference>
<dbReference type="EMBL" id="JABWRE010000007">
    <property type="protein sequence ID" value="MBC3441329.1"/>
    <property type="molecule type" value="Genomic_DNA"/>
</dbReference>
<gene>
    <name evidence="2" type="ORF">HU737_012705</name>
    <name evidence="1" type="ORF">HU737_11590</name>
</gene>
<reference evidence="1" key="2">
    <citation type="submission" date="2020-07" db="EMBL/GenBank/DDBJ databases">
        <authorList>
            <person name="Lood C."/>
            <person name="Girard L."/>
        </authorList>
    </citation>
    <scope>NUCLEOTIDE SEQUENCE</scope>
    <source>
        <strain evidence="1">SWRI10</strain>
    </source>
</reference>
<comment type="caution">
    <text evidence="1">The sequence shown here is derived from an EMBL/GenBank/DDBJ whole genome shotgun (WGS) entry which is preliminary data.</text>
</comment>
<organism evidence="1">
    <name type="scientific">Pseudomonas urmiensis</name>
    <dbReference type="NCBI Taxonomy" id="2745493"/>
    <lineage>
        <taxon>Bacteria</taxon>
        <taxon>Pseudomonadati</taxon>
        <taxon>Pseudomonadota</taxon>
        <taxon>Gammaproteobacteria</taxon>
        <taxon>Pseudomonadales</taxon>
        <taxon>Pseudomonadaceae</taxon>
        <taxon>Pseudomonas</taxon>
    </lineage>
</organism>